<dbReference type="RefSeq" id="WP_377929701.1">
    <property type="nucleotide sequence ID" value="NZ_JBHUEM010000045.1"/>
</dbReference>
<gene>
    <name evidence="1" type="ORF">ACFSCX_18400</name>
</gene>
<organism evidence="1 2">
    <name type="scientific">Bacillus salitolerans</name>
    <dbReference type="NCBI Taxonomy" id="1437434"/>
    <lineage>
        <taxon>Bacteria</taxon>
        <taxon>Bacillati</taxon>
        <taxon>Bacillota</taxon>
        <taxon>Bacilli</taxon>
        <taxon>Bacillales</taxon>
        <taxon>Bacillaceae</taxon>
        <taxon>Bacillus</taxon>
    </lineage>
</organism>
<proteinExistence type="predicted"/>
<reference evidence="2" key="1">
    <citation type="journal article" date="2019" name="Int. J. Syst. Evol. Microbiol.">
        <title>The Global Catalogue of Microorganisms (GCM) 10K type strain sequencing project: providing services to taxonomists for standard genome sequencing and annotation.</title>
        <authorList>
            <consortium name="The Broad Institute Genomics Platform"/>
            <consortium name="The Broad Institute Genome Sequencing Center for Infectious Disease"/>
            <person name="Wu L."/>
            <person name="Ma J."/>
        </authorList>
    </citation>
    <scope>NUCLEOTIDE SEQUENCE [LARGE SCALE GENOMIC DNA]</scope>
    <source>
        <strain evidence="2">CCUG 49339</strain>
    </source>
</reference>
<dbReference type="EMBL" id="JBHUEM010000045">
    <property type="protein sequence ID" value="MFD1738496.1"/>
    <property type="molecule type" value="Genomic_DNA"/>
</dbReference>
<comment type="caution">
    <text evidence="1">The sequence shown here is derived from an EMBL/GenBank/DDBJ whole genome shotgun (WGS) entry which is preliminary data.</text>
</comment>
<protein>
    <recommendedName>
        <fullName evidence="3">Phage tail protein</fullName>
    </recommendedName>
</protein>
<dbReference type="Proteomes" id="UP001597214">
    <property type="component" value="Unassembled WGS sequence"/>
</dbReference>
<keyword evidence="2" id="KW-1185">Reference proteome</keyword>
<dbReference type="Pfam" id="PF26344">
    <property type="entry name" value="YuzC"/>
    <property type="match status" value="1"/>
</dbReference>
<sequence length="131" mass="15004">MSAIRNYQYFGGQPVKWGEYEPIFYTAQSNTNREFPEVDVTLFNESANAFKRLMRDASIVLDALAGSKHFDFELMSAAQVSDKKKVDQLIQSTGIKSKVDTTYNPDGITLNFQESVKNTECCKLTMKLRWR</sequence>
<dbReference type="InterPro" id="IPR058870">
    <property type="entry name" value="YuzC"/>
</dbReference>
<name>A0ABW4LTT5_9BACI</name>
<evidence type="ECO:0000313" key="2">
    <source>
        <dbReference type="Proteomes" id="UP001597214"/>
    </source>
</evidence>
<evidence type="ECO:0000313" key="1">
    <source>
        <dbReference type="EMBL" id="MFD1738496.1"/>
    </source>
</evidence>
<accession>A0ABW4LTT5</accession>
<evidence type="ECO:0008006" key="3">
    <source>
        <dbReference type="Google" id="ProtNLM"/>
    </source>
</evidence>